<reference evidence="5 6" key="1">
    <citation type="journal article" date="2018" name="Nat. Ecol. Evol.">
        <title>Pezizomycetes genomes reveal the molecular basis of ectomycorrhizal truffle lifestyle.</title>
        <authorList>
            <person name="Murat C."/>
            <person name="Payen T."/>
            <person name="Noel B."/>
            <person name="Kuo A."/>
            <person name="Morin E."/>
            <person name="Chen J."/>
            <person name="Kohler A."/>
            <person name="Krizsan K."/>
            <person name="Balestrini R."/>
            <person name="Da Silva C."/>
            <person name="Montanini B."/>
            <person name="Hainaut M."/>
            <person name="Levati E."/>
            <person name="Barry K.W."/>
            <person name="Belfiori B."/>
            <person name="Cichocki N."/>
            <person name="Clum A."/>
            <person name="Dockter R.B."/>
            <person name="Fauchery L."/>
            <person name="Guy J."/>
            <person name="Iotti M."/>
            <person name="Le Tacon F."/>
            <person name="Lindquist E.A."/>
            <person name="Lipzen A."/>
            <person name="Malagnac F."/>
            <person name="Mello A."/>
            <person name="Molinier V."/>
            <person name="Miyauchi S."/>
            <person name="Poulain J."/>
            <person name="Riccioni C."/>
            <person name="Rubini A."/>
            <person name="Sitrit Y."/>
            <person name="Splivallo R."/>
            <person name="Traeger S."/>
            <person name="Wang M."/>
            <person name="Zifcakova L."/>
            <person name="Wipf D."/>
            <person name="Zambonelli A."/>
            <person name="Paolocci F."/>
            <person name="Nowrousian M."/>
            <person name="Ottonello S."/>
            <person name="Baldrian P."/>
            <person name="Spatafora J.W."/>
            <person name="Henrissat B."/>
            <person name="Nagy L.G."/>
            <person name="Aury J.M."/>
            <person name="Wincker P."/>
            <person name="Grigoriev I.V."/>
            <person name="Bonfante P."/>
            <person name="Martin F.M."/>
        </authorList>
    </citation>
    <scope>NUCLEOTIDE SEQUENCE [LARGE SCALE GENOMIC DNA]</scope>
    <source>
        <strain evidence="5 6">RN42</strain>
    </source>
</reference>
<evidence type="ECO:0000313" key="5">
    <source>
        <dbReference type="EMBL" id="RPA88006.1"/>
    </source>
</evidence>
<feature type="compositionally biased region" description="Acidic residues" evidence="3">
    <location>
        <begin position="1042"/>
        <end position="1054"/>
    </location>
</feature>
<accession>A0A3N4IQE0</accession>
<comment type="similarity">
    <text evidence="1">Belongs to the DNA mismatch repair MutL/HexB family.</text>
</comment>
<dbReference type="PROSITE" id="PS00058">
    <property type="entry name" value="DNA_MISMATCH_REPAIR_1"/>
    <property type="match status" value="1"/>
</dbReference>
<feature type="compositionally biased region" description="Polar residues" evidence="3">
    <location>
        <begin position="478"/>
        <end position="490"/>
    </location>
</feature>
<feature type="compositionally biased region" description="Low complexity" evidence="3">
    <location>
        <begin position="700"/>
        <end position="727"/>
    </location>
</feature>
<evidence type="ECO:0000256" key="3">
    <source>
        <dbReference type="SAM" id="MobiDB-lite"/>
    </source>
</evidence>
<dbReference type="InterPro" id="IPR036890">
    <property type="entry name" value="HATPase_C_sf"/>
</dbReference>
<dbReference type="InterPro" id="IPR014721">
    <property type="entry name" value="Ribsml_uS5_D2-typ_fold_subgr"/>
</dbReference>
<feature type="compositionally biased region" description="Basic and acidic residues" evidence="3">
    <location>
        <begin position="846"/>
        <end position="855"/>
    </location>
</feature>
<sequence>MSIAPLPASSVASLTSSQTLTNPPSLLKELIENSLDAGATSISVEVSPNLLDSIQVRDNGHGISPEGRDRELVAKRHCTSKLRGMMDLALVRSLGFRGEALASAAEMGELKITTRVDGEKTAVILEIDKGGSVVSQKPTSAPQGTTIKVTNFLKGLPVRREVVAKAPQKLYPTIRKLLITYALSRPDVRFSFRIVGGPKKAVGKSEDWVYAPSKIVQEAVTKIVGKEISSNCIWKEFDTSENEDDMHFDPEGMRIDALLITPGTDPKKVGKKGHATAYIFVDSRPVSTARPGIFKSIITLYKSYLKSAHPDNEAYSDPFIYLNLHCPLGFYDPNVEPAKDDVIFTNSTKVLDGVERLFKDVYGDKEEMGKSSTAKSAHAKAGVERQEGFNLLLAKKTPAKQVADVDEASSDTVGPQEQPEEEHSSRQLQGELMRSQGRASPTLTPSQALGTEPSSELQITPYPSSETGGRSLRRRKSTNWGTNMHSGNLSSDEEETLRDEPDSGVRGPVQDEEEEEPERNSTNPWVIAKMNARIPSSNHPSSNIGLRSSSPARRHRDSSPPTSFSRQQRRAPSHVEDSPFPEPLSKRQRLGHGNNDSSPIVQYIGDSTRRMGRVNPRPSQRRRRAADEDDHQEESQTPTSTNNHSLDRWIVSGQSGNTLRQAPQPRTEEEILNPTQQSPSTSTATTPRTRRTLDAPIRLTPTHSTRSTPHHQSSSQTTPQTPTNPTPTRRRRAQDNQFDHLITTPFRSPLQGSSNRSGGPVRSERTNTSGRGPDSAPRPVRIPTANPAITNAGFQTAAAALAQGVGHSSPPQYQDPEDAPQILPEPFINALLFPNRGPKKTSRKYGRGESDRFDGVELELEDLDAEMTTPPRPERRKTGGVPEEQIKSAEFVSTQDAEGDAPVSPLQQRRARKPRRLITPEPQPQPEQEEEVPPAQPPARNKSKKRVLTAEDLLVVGPTRRIQGKNPPEDWIKPLLLKVRGDVDKVGKWAVGLEKEDVGSRVCLWEDGEVKEAIEGWLGRMLGEVEEGWEIVPAFDGGESGPMDEEAMEGVEVE</sequence>
<feature type="region of interest" description="Disordered" evidence="3">
    <location>
        <begin position="832"/>
        <end position="948"/>
    </location>
</feature>
<dbReference type="GO" id="GO:0005524">
    <property type="term" value="F:ATP binding"/>
    <property type="evidence" value="ECO:0007669"/>
    <property type="project" value="InterPro"/>
</dbReference>
<dbReference type="CDD" id="cd16926">
    <property type="entry name" value="HATPase_MutL-MLH-PMS-like"/>
    <property type="match status" value="1"/>
</dbReference>
<dbReference type="InterPro" id="IPR038973">
    <property type="entry name" value="MutL/Mlh/Pms-like"/>
</dbReference>
<dbReference type="GO" id="GO:0030983">
    <property type="term" value="F:mismatched DNA binding"/>
    <property type="evidence" value="ECO:0007669"/>
    <property type="project" value="InterPro"/>
</dbReference>
<dbReference type="GO" id="GO:0140664">
    <property type="term" value="F:ATP-dependent DNA damage sensor activity"/>
    <property type="evidence" value="ECO:0007669"/>
    <property type="project" value="InterPro"/>
</dbReference>
<feature type="region of interest" description="Disordered" evidence="3">
    <location>
        <begin position="1033"/>
        <end position="1054"/>
    </location>
</feature>
<dbReference type="Proteomes" id="UP000275078">
    <property type="component" value="Unassembled WGS sequence"/>
</dbReference>
<dbReference type="Pfam" id="PF13589">
    <property type="entry name" value="HATPase_c_3"/>
    <property type="match status" value="1"/>
</dbReference>
<feature type="compositionally biased region" description="Low complexity" evidence="3">
    <location>
        <begin position="674"/>
        <end position="687"/>
    </location>
</feature>
<dbReference type="OrthoDB" id="10263226at2759"/>
<feature type="compositionally biased region" description="Polar residues" evidence="3">
    <location>
        <begin position="652"/>
        <end position="661"/>
    </location>
</feature>
<keyword evidence="6" id="KW-1185">Reference proteome</keyword>
<dbReference type="GO" id="GO:0006298">
    <property type="term" value="P:mismatch repair"/>
    <property type="evidence" value="ECO:0007669"/>
    <property type="project" value="InterPro"/>
</dbReference>
<dbReference type="STRING" id="1160509.A0A3N4IQE0"/>
<dbReference type="Gene3D" id="3.30.565.10">
    <property type="entry name" value="Histidine kinase-like ATPase, C-terminal domain"/>
    <property type="match status" value="1"/>
</dbReference>
<dbReference type="PANTHER" id="PTHR10073:SF41">
    <property type="entry name" value="MISMATCH REPAIR PROTEIN, PUTATIVE (AFU_ORTHOLOGUE AFUA_8G05820)-RELATED"/>
    <property type="match status" value="1"/>
</dbReference>
<evidence type="ECO:0000259" key="4">
    <source>
        <dbReference type="SMART" id="SM01340"/>
    </source>
</evidence>
<dbReference type="InterPro" id="IPR002099">
    <property type="entry name" value="MutL/Mlh/PMS"/>
</dbReference>
<evidence type="ECO:0000313" key="6">
    <source>
        <dbReference type="Proteomes" id="UP000275078"/>
    </source>
</evidence>
<dbReference type="Gene3D" id="3.30.230.10">
    <property type="match status" value="1"/>
</dbReference>
<evidence type="ECO:0000256" key="1">
    <source>
        <dbReference type="ARBA" id="ARBA00006082"/>
    </source>
</evidence>
<dbReference type="SUPFAM" id="SSF55874">
    <property type="entry name" value="ATPase domain of HSP90 chaperone/DNA topoisomerase II/histidine kinase"/>
    <property type="match status" value="1"/>
</dbReference>
<feature type="compositionally biased region" description="Acidic residues" evidence="3">
    <location>
        <begin position="856"/>
        <end position="865"/>
    </location>
</feature>
<feature type="region of interest" description="Disordered" evidence="3">
    <location>
        <begin position="1"/>
        <end position="20"/>
    </location>
</feature>
<dbReference type="InterPro" id="IPR013507">
    <property type="entry name" value="DNA_mismatch_S5_2-like"/>
</dbReference>
<dbReference type="AlphaFoldDB" id="A0A3N4IQE0"/>
<dbReference type="NCBIfam" id="TIGR00585">
    <property type="entry name" value="mutl"/>
    <property type="match status" value="1"/>
</dbReference>
<dbReference type="SMART" id="SM01340">
    <property type="entry name" value="DNA_mis_repair"/>
    <property type="match status" value="1"/>
</dbReference>
<dbReference type="EMBL" id="ML119645">
    <property type="protein sequence ID" value="RPA88006.1"/>
    <property type="molecule type" value="Genomic_DNA"/>
</dbReference>
<feature type="compositionally biased region" description="Polar residues" evidence="3">
    <location>
        <begin position="437"/>
        <end position="468"/>
    </location>
</feature>
<dbReference type="Pfam" id="PF01119">
    <property type="entry name" value="DNA_mis_repair"/>
    <property type="match status" value="1"/>
</dbReference>
<gene>
    <name evidence="5" type="ORF">BJ508DRAFT_232623</name>
</gene>
<dbReference type="PANTHER" id="PTHR10073">
    <property type="entry name" value="DNA MISMATCH REPAIR PROTEIN MLH, PMS, MUTL"/>
    <property type="match status" value="1"/>
</dbReference>
<protein>
    <recommendedName>
        <fullName evidence="4">DNA mismatch repair protein S5 domain-containing protein</fullName>
    </recommendedName>
</protein>
<feature type="compositionally biased region" description="Polar residues" evidence="3">
    <location>
        <begin position="635"/>
        <end position="644"/>
    </location>
</feature>
<feature type="region of interest" description="Disordered" evidence="3">
    <location>
        <begin position="400"/>
        <end position="784"/>
    </location>
</feature>
<proteinExistence type="inferred from homology"/>
<dbReference type="InterPro" id="IPR020568">
    <property type="entry name" value="Ribosomal_Su5_D2-typ_SF"/>
</dbReference>
<dbReference type="GO" id="GO:0016887">
    <property type="term" value="F:ATP hydrolysis activity"/>
    <property type="evidence" value="ECO:0007669"/>
    <property type="project" value="InterPro"/>
</dbReference>
<name>A0A3N4IQE0_ASCIM</name>
<evidence type="ECO:0000256" key="2">
    <source>
        <dbReference type="ARBA" id="ARBA00022763"/>
    </source>
</evidence>
<dbReference type="InterPro" id="IPR014762">
    <property type="entry name" value="DNA_mismatch_repair_CS"/>
</dbReference>
<dbReference type="GO" id="GO:0061982">
    <property type="term" value="P:meiosis I cell cycle process"/>
    <property type="evidence" value="ECO:0007669"/>
    <property type="project" value="UniProtKB-ARBA"/>
</dbReference>
<organism evidence="5 6">
    <name type="scientific">Ascobolus immersus RN42</name>
    <dbReference type="NCBI Taxonomy" id="1160509"/>
    <lineage>
        <taxon>Eukaryota</taxon>
        <taxon>Fungi</taxon>
        <taxon>Dikarya</taxon>
        <taxon>Ascomycota</taxon>
        <taxon>Pezizomycotina</taxon>
        <taxon>Pezizomycetes</taxon>
        <taxon>Pezizales</taxon>
        <taxon>Ascobolaceae</taxon>
        <taxon>Ascobolus</taxon>
    </lineage>
</organism>
<dbReference type="GO" id="GO:0032389">
    <property type="term" value="C:MutLalpha complex"/>
    <property type="evidence" value="ECO:0007669"/>
    <property type="project" value="TreeGrafter"/>
</dbReference>
<dbReference type="FunFam" id="3.30.565.10:FF:000017">
    <property type="entry name" value="PMS1 homolog 1, mismatch repair system component"/>
    <property type="match status" value="1"/>
</dbReference>
<feature type="compositionally biased region" description="Polar residues" evidence="3">
    <location>
        <begin position="534"/>
        <end position="551"/>
    </location>
</feature>
<dbReference type="SUPFAM" id="SSF54211">
    <property type="entry name" value="Ribosomal protein S5 domain 2-like"/>
    <property type="match status" value="1"/>
</dbReference>
<keyword evidence="2" id="KW-0227">DNA damage</keyword>
<feature type="compositionally biased region" description="Polar residues" evidence="3">
    <location>
        <begin position="10"/>
        <end position="20"/>
    </location>
</feature>
<feature type="domain" description="DNA mismatch repair protein S5" evidence="4">
    <location>
        <begin position="220"/>
        <end position="363"/>
    </location>
</feature>